<dbReference type="PROSITE" id="PS01261">
    <property type="entry name" value="UPF0020"/>
    <property type="match status" value="1"/>
</dbReference>
<dbReference type="Gene3D" id="3.40.50.150">
    <property type="entry name" value="Vaccinia Virus protein VP39"/>
    <property type="match status" value="1"/>
</dbReference>
<evidence type="ECO:0000313" key="5">
    <source>
        <dbReference type="EMBL" id="GEJ55820.1"/>
    </source>
</evidence>
<keyword evidence="2" id="KW-0808">Transferase</keyword>
<keyword evidence="6" id="KW-1185">Reference proteome</keyword>
<comment type="caution">
    <text evidence="5">The sequence shown here is derived from an EMBL/GenBank/DDBJ whole genome shotgun (WGS) entry which is preliminary data.</text>
</comment>
<keyword evidence="1" id="KW-0489">Methyltransferase</keyword>
<dbReference type="InterPro" id="IPR053943">
    <property type="entry name" value="RlmKL-like_Mtase_CS"/>
</dbReference>
<dbReference type="CDD" id="cd11715">
    <property type="entry name" value="THUMP_AdoMetMT"/>
    <property type="match status" value="1"/>
</dbReference>
<dbReference type="PANTHER" id="PTHR47313:SF1">
    <property type="entry name" value="RIBOSOMAL RNA LARGE SUBUNIT METHYLTRANSFERASE K_L"/>
    <property type="match status" value="1"/>
</dbReference>
<sequence length="330" mass="33680">MSERERLFAACAPGLEQVLAAELSGLGLEARAVPGGAEASGPSALALACLGSRVADAVALRVFEGPERGLAGALAAARARFGAGAPLAVRRDRGTATLSLDAAGAPLFKRGWRARVGAAPLRESLAAGVLLAAGFDGSQAFLDPMCGSGTLALEAAAIATRRAPGLGRSFAFERWPGHDRAATEAVRARLAALAREAPAPIHASDRNMGALRLAQKNAAAAGLAGAIHFDRRDAAEAELPPAPGLLAVNPPYGLRLAEEVEAAWRALAALLARAVGWRAAVLAPDRPLERALPGTPARVLRVRNGGLPCRLLLYGAAPPRGGAHEPPPGT</sequence>
<accession>A0A7I9VI77</accession>
<dbReference type="InterPro" id="IPR000241">
    <property type="entry name" value="RlmKL-like_Mtase"/>
</dbReference>
<dbReference type="AlphaFoldDB" id="A0A7I9VI77"/>
<dbReference type="GO" id="GO:0070043">
    <property type="term" value="F:rRNA (guanine-N7-)-methyltransferase activity"/>
    <property type="evidence" value="ECO:0007669"/>
    <property type="project" value="TreeGrafter"/>
</dbReference>
<evidence type="ECO:0000256" key="2">
    <source>
        <dbReference type="ARBA" id="ARBA00022679"/>
    </source>
</evidence>
<dbReference type="InterPro" id="IPR054170">
    <property type="entry name" value="RlmL_1st"/>
</dbReference>
<reference evidence="6" key="1">
    <citation type="journal article" date="2020" name="Appl. Environ. Microbiol.">
        <title>Diazotrophic Anaeromyxobacter Isolates from Soils.</title>
        <authorList>
            <person name="Masuda Y."/>
            <person name="Yamanaka H."/>
            <person name="Xu Z.X."/>
            <person name="Shiratori Y."/>
            <person name="Aono T."/>
            <person name="Amachi S."/>
            <person name="Senoo K."/>
            <person name="Itoh H."/>
        </authorList>
    </citation>
    <scope>NUCLEOTIDE SEQUENCE [LARGE SCALE GENOMIC DNA]</scope>
    <source>
        <strain evidence="6">R267</strain>
    </source>
</reference>
<name>A0A7I9VI77_9BACT</name>
<evidence type="ECO:0000256" key="1">
    <source>
        <dbReference type="ARBA" id="ARBA00022603"/>
    </source>
</evidence>
<dbReference type="GO" id="GO:0008990">
    <property type="term" value="F:rRNA (guanine-N2-)-methyltransferase activity"/>
    <property type="evidence" value="ECO:0007669"/>
    <property type="project" value="TreeGrafter"/>
</dbReference>
<dbReference type="InterPro" id="IPR029063">
    <property type="entry name" value="SAM-dependent_MTases_sf"/>
</dbReference>
<dbReference type="PANTHER" id="PTHR47313">
    <property type="entry name" value="RIBOSOMAL RNA LARGE SUBUNIT METHYLTRANSFERASE K/L"/>
    <property type="match status" value="1"/>
</dbReference>
<evidence type="ECO:0000313" key="6">
    <source>
        <dbReference type="Proteomes" id="UP000503640"/>
    </source>
</evidence>
<feature type="domain" description="RlmL ferredoxin-like" evidence="4">
    <location>
        <begin position="7"/>
        <end position="56"/>
    </location>
</feature>
<dbReference type="SUPFAM" id="SSF53335">
    <property type="entry name" value="S-adenosyl-L-methionine-dependent methyltransferases"/>
    <property type="match status" value="1"/>
</dbReference>
<dbReference type="Pfam" id="PF01170">
    <property type="entry name" value="UPF0020"/>
    <property type="match status" value="1"/>
</dbReference>
<dbReference type="Proteomes" id="UP000503640">
    <property type="component" value="Unassembled WGS sequence"/>
</dbReference>
<protein>
    <recommendedName>
        <fullName evidence="7">RNA methylase</fullName>
    </recommendedName>
</protein>
<evidence type="ECO:0000259" key="3">
    <source>
        <dbReference type="Pfam" id="PF01170"/>
    </source>
</evidence>
<evidence type="ECO:0000259" key="4">
    <source>
        <dbReference type="Pfam" id="PF22020"/>
    </source>
</evidence>
<dbReference type="Gene3D" id="3.30.2130.30">
    <property type="match status" value="1"/>
</dbReference>
<feature type="domain" description="Ribosomal RNA large subunit methyltransferase K/L-like methyltransferase" evidence="3">
    <location>
        <begin position="110"/>
        <end position="310"/>
    </location>
</feature>
<dbReference type="Pfam" id="PF22020">
    <property type="entry name" value="RlmL_1st"/>
    <property type="match status" value="1"/>
</dbReference>
<organism evidence="5 6">
    <name type="scientific">Anaeromyxobacter diazotrophicus</name>
    <dbReference type="NCBI Taxonomy" id="2590199"/>
    <lineage>
        <taxon>Bacteria</taxon>
        <taxon>Pseudomonadati</taxon>
        <taxon>Myxococcota</taxon>
        <taxon>Myxococcia</taxon>
        <taxon>Myxococcales</taxon>
        <taxon>Cystobacterineae</taxon>
        <taxon>Anaeromyxobacteraceae</taxon>
        <taxon>Anaeromyxobacter</taxon>
    </lineage>
</organism>
<evidence type="ECO:0008006" key="7">
    <source>
        <dbReference type="Google" id="ProtNLM"/>
    </source>
</evidence>
<gene>
    <name evidence="5" type="ORF">AMYX_05610</name>
</gene>
<dbReference type="RefSeq" id="WP_176062667.1">
    <property type="nucleotide sequence ID" value="NZ_BJTG01000001.1"/>
</dbReference>
<proteinExistence type="predicted"/>
<dbReference type="EMBL" id="BJTG01000001">
    <property type="protein sequence ID" value="GEJ55820.1"/>
    <property type="molecule type" value="Genomic_DNA"/>
</dbReference>